<sequence>MFESLKFLISYHKLKVYFIYYIFIIYSRYLFKYQY</sequence>
<keyword evidence="1" id="KW-0472">Membrane</keyword>
<protein>
    <submittedName>
        <fullName evidence="2">Uncharacterized protein</fullName>
    </submittedName>
</protein>
<proteinExistence type="predicted"/>
<feature type="transmembrane region" description="Helical" evidence="1">
    <location>
        <begin position="14"/>
        <end position="31"/>
    </location>
</feature>
<keyword evidence="1" id="KW-1133">Transmembrane helix</keyword>
<evidence type="ECO:0000313" key="2">
    <source>
        <dbReference type="EMBL" id="WMP12281.1"/>
    </source>
</evidence>
<geneLocation type="chloroplast" evidence="2"/>
<keyword evidence="2" id="KW-0934">Plastid</keyword>
<keyword evidence="1" id="KW-0812">Transmembrane</keyword>
<reference evidence="2" key="1">
    <citation type="journal article" date="2023" name="J. Phycol.">
        <title>Gene-rich plastid genomes of two parasitic red algal species, Laurencia australis and L. verruciformis (Rhodomelaceae, Ceramiales), and a taxonomic revision of Janczewskia.</title>
        <authorList>
            <person name="Preuss M."/>
            <person name="Diaz-Tapia P."/>
            <person name="Verbruggen H."/>
            <person name="Zuccarello G.C."/>
        </authorList>
    </citation>
    <scope>NUCLEOTIDE SEQUENCE</scope>
    <source>
        <strain evidence="2">PD4142</strain>
    </source>
</reference>
<organism evidence="2">
    <name type="scientific">Laurencia verruciformis</name>
    <dbReference type="NCBI Taxonomy" id="3073068"/>
    <lineage>
        <taxon>Eukaryota</taxon>
        <taxon>Rhodophyta</taxon>
        <taxon>Florideophyceae</taxon>
        <taxon>Rhodymeniophycidae</taxon>
        <taxon>Ceramiales</taxon>
        <taxon>Rhodomelaceae</taxon>
        <taxon>Laurencieae</taxon>
        <taxon>Laurencia</taxon>
    </lineage>
</organism>
<dbReference type="AlphaFoldDB" id="A0AA51NFF7"/>
<accession>A0AA51NFF7</accession>
<gene>
    <name evidence="2" type="primary">orf1157</name>
</gene>
<evidence type="ECO:0000256" key="1">
    <source>
        <dbReference type="SAM" id="Phobius"/>
    </source>
</evidence>
<keyword evidence="2" id="KW-0150">Chloroplast</keyword>
<name>A0AA51NFF7_9FLOR</name>
<dbReference type="EMBL" id="OQ908870">
    <property type="protein sequence ID" value="WMP12281.1"/>
    <property type="molecule type" value="Genomic_DNA"/>
</dbReference>